<keyword evidence="1" id="KW-0812">Transmembrane</keyword>
<gene>
    <name evidence="3" type="ORF">NM125_03790</name>
</gene>
<protein>
    <submittedName>
        <fullName evidence="3">PH domain-containing protein</fullName>
    </submittedName>
</protein>
<evidence type="ECO:0000259" key="2">
    <source>
        <dbReference type="Pfam" id="PF03703"/>
    </source>
</evidence>
<dbReference type="Proteomes" id="UP001139125">
    <property type="component" value="Unassembled WGS sequence"/>
</dbReference>
<reference evidence="3" key="1">
    <citation type="submission" date="2022-06" db="EMBL/GenBank/DDBJ databases">
        <title>Gracilimonas sp. CAU 1638 isolated from sea sediment.</title>
        <authorList>
            <person name="Kim W."/>
        </authorList>
    </citation>
    <scope>NUCLEOTIDE SEQUENCE</scope>
    <source>
        <strain evidence="3">CAU 1638</strain>
    </source>
</reference>
<dbReference type="PANTHER" id="PTHR34473">
    <property type="entry name" value="UPF0699 TRANSMEMBRANE PROTEIN YDBS"/>
    <property type="match status" value="1"/>
</dbReference>
<dbReference type="Pfam" id="PF03703">
    <property type="entry name" value="bPH_2"/>
    <property type="match status" value="1"/>
</dbReference>
<evidence type="ECO:0000313" key="3">
    <source>
        <dbReference type="EMBL" id="MCP9290705.1"/>
    </source>
</evidence>
<dbReference type="AlphaFoldDB" id="A0A9X2L1V0"/>
<accession>A0A9X2L1V0</accession>
<dbReference type="PANTHER" id="PTHR34473:SF2">
    <property type="entry name" value="UPF0699 TRANSMEMBRANE PROTEIN YDBT"/>
    <property type="match status" value="1"/>
</dbReference>
<feature type="domain" description="YdbS-like PH" evidence="2">
    <location>
        <begin position="82"/>
        <end position="158"/>
    </location>
</feature>
<feature type="transmembrane region" description="Helical" evidence="1">
    <location>
        <begin position="56"/>
        <end position="77"/>
    </location>
</feature>
<evidence type="ECO:0000256" key="1">
    <source>
        <dbReference type="SAM" id="Phobius"/>
    </source>
</evidence>
<keyword evidence="4" id="KW-1185">Reference proteome</keyword>
<comment type="caution">
    <text evidence="3">The sequence shown here is derived from an EMBL/GenBank/DDBJ whole genome shotgun (WGS) entry which is preliminary data.</text>
</comment>
<sequence>MNQEPATRIHKNAIKAWTVNALLFGLFWFTPSIIQMALAINHNSGIGTPWYHGMDWLLFGSIFLASLIFYLLTGVLLPNIRWKRWKYDVSEKEIDMLRGIIIKKRTLVPINRVQHVDTKQGPIYRKFGLSSVTISTAATTHEIPALDDDTADELRTTISTLVRKVKDDV</sequence>
<keyword evidence="1" id="KW-0472">Membrane</keyword>
<dbReference type="EMBL" id="JANDBC010000001">
    <property type="protein sequence ID" value="MCP9290705.1"/>
    <property type="molecule type" value="Genomic_DNA"/>
</dbReference>
<keyword evidence="1" id="KW-1133">Transmembrane helix</keyword>
<organism evidence="3 4">
    <name type="scientific">Gracilimonas sediminicola</name>
    <dbReference type="NCBI Taxonomy" id="2952158"/>
    <lineage>
        <taxon>Bacteria</taxon>
        <taxon>Pseudomonadati</taxon>
        <taxon>Balneolota</taxon>
        <taxon>Balneolia</taxon>
        <taxon>Balneolales</taxon>
        <taxon>Balneolaceae</taxon>
        <taxon>Gracilimonas</taxon>
    </lineage>
</organism>
<proteinExistence type="predicted"/>
<dbReference type="InterPro" id="IPR005182">
    <property type="entry name" value="YdbS-like_PH"/>
</dbReference>
<name>A0A9X2L1V0_9BACT</name>
<evidence type="ECO:0000313" key="4">
    <source>
        <dbReference type="Proteomes" id="UP001139125"/>
    </source>
</evidence>
<dbReference type="RefSeq" id="WP_255133020.1">
    <property type="nucleotide sequence ID" value="NZ_JANDBC010000001.1"/>
</dbReference>
<feature type="transmembrane region" description="Helical" evidence="1">
    <location>
        <begin position="21"/>
        <end position="40"/>
    </location>
</feature>